<dbReference type="AlphaFoldDB" id="A0A7J9NEI9"/>
<evidence type="ECO:0000313" key="2">
    <source>
        <dbReference type="Proteomes" id="UP000593576"/>
    </source>
</evidence>
<gene>
    <name evidence="1" type="ORF">Goshw_025497</name>
</gene>
<sequence>MKVDKYLFRALVQFWNPAYSCFTFGKDSSRQNLLKSSKCTDLFERTQM</sequence>
<dbReference type="Proteomes" id="UP000593576">
    <property type="component" value="Unassembled WGS sequence"/>
</dbReference>
<keyword evidence="2" id="KW-1185">Reference proteome</keyword>
<organism evidence="1 2">
    <name type="scientific">Gossypium schwendimanii</name>
    <name type="common">Cotton</name>
    <dbReference type="NCBI Taxonomy" id="34291"/>
    <lineage>
        <taxon>Eukaryota</taxon>
        <taxon>Viridiplantae</taxon>
        <taxon>Streptophyta</taxon>
        <taxon>Embryophyta</taxon>
        <taxon>Tracheophyta</taxon>
        <taxon>Spermatophyta</taxon>
        <taxon>Magnoliopsida</taxon>
        <taxon>eudicotyledons</taxon>
        <taxon>Gunneridae</taxon>
        <taxon>Pentapetalae</taxon>
        <taxon>rosids</taxon>
        <taxon>malvids</taxon>
        <taxon>Malvales</taxon>
        <taxon>Malvaceae</taxon>
        <taxon>Malvoideae</taxon>
        <taxon>Gossypium</taxon>
    </lineage>
</organism>
<name>A0A7J9NEI9_GOSSC</name>
<dbReference type="OrthoDB" id="993741at2759"/>
<accession>A0A7J9NEI9</accession>
<evidence type="ECO:0000313" key="1">
    <source>
        <dbReference type="EMBL" id="MBA0881476.1"/>
    </source>
</evidence>
<comment type="caution">
    <text evidence="1">The sequence shown here is derived from an EMBL/GenBank/DDBJ whole genome shotgun (WGS) entry which is preliminary data.</text>
</comment>
<dbReference type="EMBL" id="JABFAF010279335">
    <property type="protein sequence ID" value="MBA0881476.1"/>
    <property type="molecule type" value="Genomic_DNA"/>
</dbReference>
<protein>
    <submittedName>
        <fullName evidence="1">Uncharacterized protein</fullName>
    </submittedName>
</protein>
<proteinExistence type="predicted"/>
<reference evidence="1 2" key="1">
    <citation type="journal article" date="2019" name="Genome Biol. Evol.">
        <title>Insights into the evolution of the New World diploid cottons (Gossypium, subgenus Houzingenia) based on genome sequencing.</title>
        <authorList>
            <person name="Grover C.E."/>
            <person name="Arick M.A. 2nd"/>
            <person name="Thrash A."/>
            <person name="Conover J.L."/>
            <person name="Sanders W.S."/>
            <person name="Peterson D.G."/>
            <person name="Frelichowski J.E."/>
            <person name="Scheffler J.A."/>
            <person name="Scheffler B.E."/>
            <person name="Wendel J.F."/>
        </authorList>
    </citation>
    <scope>NUCLEOTIDE SEQUENCE [LARGE SCALE GENOMIC DNA]</scope>
    <source>
        <strain evidence="1">1</strain>
        <tissue evidence="1">Leaf</tissue>
    </source>
</reference>